<feature type="region of interest" description="Disordered" evidence="1">
    <location>
        <begin position="1"/>
        <end position="23"/>
    </location>
</feature>
<keyword evidence="3" id="KW-1185">Reference proteome</keyword>
<organism evidence="2 3">
    <name type="scientific">Rhodopirellula halodulae</name>
    <dbReference type="NCBI Taxonomy" id="2894198"/>
    <lineage>
        <taxon>Bacteria</taxon>
        <taxon>Pseudomonadati</taxon>
        <taxon>Planctomycetota</taxon>
        <taxon>Planctomycetia</taxon>
        <taxon>Pirellulales</taxon>
        <taxon>Pirellulaceae</taxon>
        <taxon>Rhodopirellula</taxon>
    </lineage>
</organism>
<protein>
    <recommendedName>
        <fullName evidence="4">Alpha/beta hydrolase</fullName>
    </recommendedName>
</protein>
<evidence type="ECO:0000313" key="2">
    <source>
        <dbReference type="EMBL" id="MCC9641076.1"/>
    </source>
</evidence>
<dbReference type="InterPro" id="IPR029058">
    <property type="entry name" value="AB_hydrolase_fold"/>
</dbReference>
<comment type="caution">
    <text evidence="2">The sequence shown here is derived from an EMBL/GenBank/DDBJ whole genome shotgun (WGS) entry which is preliminary data.</text>
</comment>
<evidence type="ECO:0000256" key="1">
    <source>
        <dbReference type="SAM" id="MobiDB-lite"/>
    </source>
</evidence>
<dbReference type="RefSeq" id="WP_230270975.1">
    <property type="nucleotide sequence ID" value="NZ_JAJKFW010000004.1"/>
</dbReference>
<sequence>MTKSQRRNGAALSQPGSCTDGQRPDEIMLVPGLLEPRLAMVPLRRRLRRQLDCRRRWDDVRCWRDRCIFRNVARSVDRMAAHIAMREGQTQPLGIVTHSFGDWVVRAAIAKTPEHRVTRLVSLAPLMRFGFLPGVLFAVSGKFIPEVAIIMDSHRAAENLALDAKVKRLVIWSRFDESVRQVDLSHVDHVDVRYLLGTHLTLPMQPNTHRLVVDFFLGE</sequence>
<reference evidence="2" key="1">
    <citation type="submission" date="2021-11" db="EMBL/GenBank/DDBJ databases">
        <title>Genome sequence.</title>
        <authorList>
            <person name="Sun Q."/>
        </authorList>
    </citation>
    <scope>NUCLEOTIDE SEQUENCE</scope>
    <source>
        <strain evidence="2">JC740</strain>
    </source>
</reference>
<gene>
    <name evidence="2" type="ORF">LOC71_02240</name>
</gene>
<accession>A0ABS8NBZ3</accession>
<evidence type="ECO:0008006" key="4">
    <source>
        <dbReference type="Google" id="ProtNLM"/>
    </source>
</evidence>
<dbReference type="Gene3D" id="3.40.50.1820">
    <property type="entry name" value="alpha/beta hydrolase"/>
    <property type="match status" value="1"/>
</dbReference>
<dbReference type="EMBL" id="JAJKFW010000004">
    <property type="protein sequence ID" value="MCC9641076.1"/>
    <property type="molecule type" value="Genomic_DNA"/>
</dbReference>
<dbReference type="SUPFAM" id="SSF53474">
    <property type="entry name" value="alpha/beta-Hydrolases"/>
    <property type="match status" value="1"/>
</dbReference>
<dbReference type="Proteomes" id="UP001430306">
    <property type="component" value="Unassembled WGS sequence"/>
</dbReference>
<proteinExistence type="predicted"/>
<name>A0ABS8NBZ3_9BACT</name>
<evidence type="ECO:0000313" key="3">
    <source>
        <dbReference type="Proteomes" id="UP001430306"/>
    </source>
</evidence>